<organism evidence="1 2">
    <name type="scientific">Fibrella aquatilis</name>
    <dbReference type="NCBI Taxonomy" id="2817059"/>
    <lineage>
        <taxon>Bacteria</taxon>
        <taxon>Pseudomonadati</taxon>
        <taxon>Bacteroidota</taxon>
        <taxon>Cytophagia</taxon>
        <taxon>Cytophagales</taxon>
        <taxon>Spirosomataceae</taxon>
        <taxon>Fibrella</taxon>
    </lineage>
</organism>
<protein>
    <submittedName>
        <fullName evidence="1">Uncharacterized protein</fullName>
    </submittedName>
</protein>
<gene>
    <name evidence="1" type="ORF">J2I48_04295</name>
</gene>
<dbReference type="AlphaFoldDB" id="A0A939G1C8"/>
<keyword evidence="2" id="KW-1185">Reference proteome</keyword>
<accession>A0A939G1C8</accession>
<sequence>MANRRKDIVMPEQSAGMGFQIRAVRVKAFTINEQSDGSPEAVEFSIQLQHLRLADTEDWIVEVQVTMAVSGAQTPVAELTVDCQYRLAGYKLWLQQQPDLVSKPGTLPTGLAATLNSISVSTTRGILFERLLGTQWQQAILPVIDPVAFQVMES</sequence>
<reference evidence="1 2" key="1">
    <citation type="submission" date="2021-03" db="EMBL/GenBank/DDBJ databases">
        <title>Fibrella sp. HMF5036 genome sequencing and assembly.</title>
        <authorList>
            <person name="Kang H."/>
            <person name="Kim H."/>
            <person name="Bae S."/>
            <person name="Joh K."/>
        </authorList>
    </citation>
    <scope>NUCLEOTIDE SEQUENCE [LARGE SCALE GENOMIC DNA]</scope>
    <source>
        <strain evidence="1 2">HMF5036</strain>
    </source>
</reference>
<dbReference type="EMBL" id="JAFMYU010000003">
    <property type="protein sequence ID" value="MBO0930199.1"/>
    <property type="molecule type" value="Genomic_DNA"/>
</dbReference>
<evidence type="ECO:0000313" key="1">
    <source>
        <dbReference type="EMBL" id="MBO0930199.1"/>
    </source>
</evidence>
<dbReference type="Proteomes" id="UP000664795">
    <property type="component" value="Unassembled WGS sequence"/>
</dbReference>
<proteinExistence type="predicted"/>
<comment type="caution">
    <text evidence="1">The sequence shown here is derived from an EMBL/GenBank/DDBJ whole genome shotgun (WGS) entry which is preliminary data.</text>
</comment>
<dbReference type="RefSeq" id="WP_207334170.1">
    <property type="nucleotide sequence ID" value="NZ_JAFMYU010000003.1"/>
</dbReference>
<name>A0A939G1C8_9BACT</name>
<evidence type="ECO:0000313" key="2">
    <source>
        <dbReference type="Proteomes" id="UP000664795"/>
    </source>
</evidence>